<dbReference type="PANTHER" id="PTHR13183:SF0">
    <property type="entry name" value="AXONEMAL DYNEIN LIGHT INTERMEDIATE POLYPEPTIDE 1"/>
    <property type="match status" value="1"/>
</dbReference>
<organism evidence="5 6">
    <name type="scientific">Paramecium pentaurelia</name>
    <dbReference type="NCBI Taxonomy" id="43138"/>
    <lineage>
        <taxon>Eukaryota</taxon>
        <taxon>Sar</taxon>
        <taxon>Alveolata</taxon>
        <taxon>Ciliophora</taxon>
        <taxon>Intramacronucleata</taxon>
        <taxon>Oligohymenophorea</taxon>
        <taxon>Peniculida</taxon>
        <taxon>Parameciidae</taxon>
        <taxon>Paramecium</taxon>
    </lineage>
</organism>
<reference evidence="5" key="1">
    <citation type="submission" date="2021-01" db="EMBL/GenBank/DDBJ databases">
        <authorList>
            <consortium name="Genoscope - CEA"/>
            <person name="William W."/>
        </authorList>
    </citation>
    <scope>NUCLEOTIDE SEQUENCE</scope>
</reference>
<dbReference type="PANTHER" id="PTHR13183">
    <property type="entry name" value="AXONEMAL INNER ARM DYNEIN LIGHT CHAIN 28"/>
    <property type="match status" value="1"/>
</dbReference>
<dbReference type="GO" id="GO:0045504">
    <property type="term" value="F:dynein heavy chain binding"/>
    <property type="evidence" value="ECO:0007669"/>
    <property type="project" value="TreeGrafter"/>
</dbReference>
<evidence type="ECO:0000256" key="4">
    <source>
        <dbReference type="ARBA" id="ARBA00038114"/>
    </source>
</evidence>
<dbReference type="Proteomes" id="UP000689195">
    <property type="component" value="Unassembled WGS sequence"/>
</dbReference>
<dbReference type="GO" id="GO:0005930">
    <property type="term" value="C:axoneme"/>
    <property type="evidence" value="ECO:0007669"/>
    <property type="project" value="TreeGrafter"/>
</dbReference>
<evidence type="ECO:0000313" key="5">
    <source>
        <dbReference type="EMBL" id="CAD8209546.1"/>
    </source>
</evidence>
<evidence type="ECO:0000256" key="1">
    <source>
        <dbReference type="ARBA" id="ARBA00023017"/>
    </source>
</evidence>
<keyword evidence="6" id="KW-1185">Reference proteome</keyword>
<dbReference type="OrthoDB" id="296406at2759"/>
<protein>
    <submittedName>
        <fullName evidence="5">Uncharacterized protein</fullName>
    </submittedName>
</protein>
<evidence type="ECO:0000313" key="6">
    <source>
        <dbReference type="Proteomes" id="UP000689195"/>
    </source>
</evidence>
<dbReference type="Pfam" id="PF10211">
    <property type="entry name" value="Ax_dynein_light"/>
    <property type="match status" value="1"/>
</dbReference>
<dbReference type="GO" id="GO:0030286">
    <property type="term" value="C:dynein complex"/>
    <property type="evidence" value="ECO:0007669"/>
    <property type="project" value="UniProtKB-KW"/>
</dbReference>
<comment type="similarity">
    <text evidence="4">Belongs to the inner dynein arm light chain family.</text>
</comment>
<sequence length="351" mass="41753">MSQTEETLKKYPKYMPTLVRYEEPIEINEDEMQLEMQEQVLNQKKKQQLQPLDQKWSIDEILNKFFPPRRFEHEGHYFKQVVSVNDVKRDELNQLEAELDQRLIERQARKSGICPVREDLHSQLFEEIIRQSAINYQRNLGGRRIILQQMLQHLHHVETAKSTLSQTNSSSKLLRRTPSPVFKFLDQYKEVLNTFDKVQKIQQKRPSVEKFKNNYFLKKVQTTNTEHQKNFEKCKKRIQEMNNKNKTTLNPALFFRRVDKSLINKTCPIMQPRPQKKEIQYDIDWESIAKKIPQLADPLFKNKITDLIVSNRIYSDDDYAFLVCLISSVNNVEQSKIIQIMSQILNELGLL</sequence>
<evidence type="ECO:0000256" key="2">
    <source>
        <dbReference type="ARBA" id="ARBA00023054"/>
    </source>
</evidence>
<dbReference type="AlphaFoldDB" id="A0A8S1Y5A3"/>
<dbReference type="InterPro" id="IPR019347">
    <property type="entry name" value="Axonemal_dynein_light_chain"/>
</dbReference>
<dbReference type="EMBL" id="CAJJDO010000155">
    <property type="protein sequence ID" value="CAD8209546.1"/>
    <property type="molecule type" value="Genomic_DNA"/>
</dbReference>
<evidence type="ECO:0000256" key="3">
    <source>
        <dbReference type="ARBA" id="ARBA00023175"/>
    </source>
</evidence>
<keyword evidence="3" id="KW-0505">Motor protein</keyword>
<keyword evidence="2" id="KW-0175">Coiled coil</keyword>
<gene>
    <name evidence="5" type="ORF">PPENT_87.1.T1550034</name>
</gene>
<keyword evidence="1" id="KW-0243">Dynein</keyword>
<name>A0A8S1Y5A3_9CILI</name>
<comment type="caution">
    <text evidence="5">The sequence shown here is derived from an EMBL/GenBank/DDBJ whole genome shotgun (WGS) entry which is preliminary data.</text>
</comment>
<accession>A0A8S1Y5A3</accession>
<proteinExistence type="inferred from homology"/>